<evidence type="ECO:0000313" key="1">
    <source>
        <dbReference type="EMBL" id="KAL0099826.1"/>
    </source>
</evidence>
<gene>
    <name evidence="1" type="ORF">PUN28_019913</name>
</gene>
<reference evidence="1 2" key="1">
    <citation type="submission" date="2023-03" db="EMBL/GenBank/DDBJ databases">
        <title>High recombination rates correlate with genetic variation in Cardiocondyla obscurior ants.</title>
        <authorList>
            <person name="Errbii M."/>
        </authorList>
    </citation>
    <scope>NUCLEOTIDE SEQUENCE [LARGE SCALE GENOMIC DNA]</scope>
    <source>
        <strain evidence="1">Alpha-2009</strain>
        <tissue evidence="1">Whole body</tissue>
    </source>
</reference>
<name>A0AAW2EC63_9HYME</name>
<accession>A0AAW2EC63</accession>
<protein>
    <submittedName>
        <fullName evidence="1">Uncharacterized protein</fullName>
    </submittedName>
</protein>
<sequence>MLETNYGNSFLNPRSESATTVRLSTLQLTEQRRVIVDHWCCLLSSLQRDDIIGNIKNNFFNYFLSYKYLKTTCSLHSIGSFQDLYNILESNIHFEILFAKCLKPIIRMLPCLVPSWFLAKIKFSNIRNHSEIINAQLFQTFHIKLHSETIHVHHEKYNTIALRILGFVVRSFCRINTIVTLTNCCSVNFFSRFSRACRIRARRNCERAATMAICAGILVSSSPTINSTSQKRDMFSSFPKSSLLVVLAPLWPLKTNIDSRATVTGKLQHYMHLLPITISSTYHSIWRCHRSPRISITCYHIQLRRELILRYSNRSFLLLRFELECMSPGQALGGRHVVHFHAAADPMFHSTTAEVCACARGVRDRSRPQILTCDALPRRHLLAASKHTKNRNSQLEPLLLSRITVVGMSPNERRHTRK</sequence>
<comment type="caution">
    <text evidence="1">The sequence shown here is derived from an EMBL/GenBank/DDBJ whole genome shotgun (WGS) entry which is preliminary data.</text>
</comment>
<dbReference type="EMBL" id="JADYXP020000027">
    <property type="protein sequence ID" value="KAL0099826.1"/>
    <property type="molecule type" value="Genomic_DNA"/>
</dbReference>
<proteinExistence type="predicted"/>
<dbReference type="Proteomes" id="UP001430953">
    <property type="component" value="Unassembled WGS sequence"/>
</dbReference>
<keyword evidence="2" id="KW-1185">Reference proteome</keyword>
<dbReference type="AlphaFoldDB" id="A0AAW2EC63"/>
<organism evidence="1 2">
    <name type="scientific">Cardiocondyla obscurior</name>
    <dbReference type="NCBI Taxonomy" id="286306"/>
    <lineage>
        <taxon>Eukaryota</taxon>
        <taxon>Metazoa</taxon>
        <taxon>Ecdysozoa</taxon>
        <taxon>Arthropoda</taxon>
        <taxon>Hexapoda</taxon>
        <taxon>Insecta</taxon>
        <taxon>Pterygota</taxon>
        <taxon>Neoptera</taxon>
        <taxon>Endopterygota</taxon>
        <taxon>Hymenoptera</taxon>
        <taxon>Apocrita</taxon>
        <taxon>Aculeata</taxon>
        <taxon>Formicoidea</taxon>
        <taxon>Formicidae</taxon>
        <taxon>Myrmicinae</taxon>
        <taxon>Cardiocondyla</taxon>
    </lineage>
</organism>
<evidence type="ECO:0000313" key="2">
    <source>
        <dbReference type="Proteomes" id="UP001430953"/>
    </source>
</evidence>